<accession>A0A3E2B652</accession>
<evidence type="ECO:0000313" key="2">
    <source>
        <dbReference type="EMBL" id="RFT07508.1"/>
    </source>
</evidence>
<dbReference type="GO" id="GO:0005975">
    <property type="term" value="P:carbohydrate metabolic process"/>
    <property type="evidence" value="ECO:0007669"/>
    <property type="project" value="InterPro"/>
</dbReference>
<dbReference type="PROSITE" id="PS51677">
    <property type="entry name" value="NODB"/>
    <property type="match status" value="1"/>
</dbReference>
<dbReference type="AlphaFoldDB" id="A0A3E2B652"/>
<reference evidence="2 3" key="1">
    <citation type="submission" date="2018-07" db="EMBL/GenBank/DDBJ databases">
        <title>GABA Modulating Bacteria of the Human Gut Microbiota.</title>
        <authorList>
            <person name="Strandwitz P."/>
            <person name="Kim K.H."/>
            <person name="Terekhova D."/>
            <person name="Liu J.K."/>
            <person name="Sharma A."/>
            <person name="Levering J."/>
            <person name="Mcdonald D."/>
            <person name="Dietrich D."/>
            <person name="Ramadhar T.R."/>
            <person name="Lekbua A."/>
            <person name="Mroue N."/>
            <person name="Liston C."/>
            <person name="Stewart E.J."/>
            <person name="Dubin M.J."/>
            <person name="Zengler K."/>
            <person name="Knight R."/>
            <person name="Gilbert J.A."/>
            <person name="Clardy J."/>
            <person name="Lewis K."/>
        </authorList>
    </citation>
    <scope>NUCLEOTIDE SEQUENCE [LARGE SCALE GENOMIC DNA]</scope>
    <source>
        <strain evidence="2 3">KLE1738</strain>
    </source>
</reference>
<dbReference type="SUPFAM" id="SSF88713">
    <property type="entry name" value="Glycoside hydrolase/deacetylase"/>
    <property type="match status" value="1"/>
</dbReference>
<evidence type="ECO:0000259" key="1">
    <source>
        <dbReference type="PROSITE" id="PS51677"/>
    </source>
</evidence>
<dbReference type="InterPro" id="IPR050248">
    <property type="entry name" value="Polysacc_deacetylase_ArnD"/>
</dbReference>
<dbReference type="Gene3D" id="3.20.20.370">
    <property type="entry name" value="Glycoside hydrolase/deacetylase"/>
    <property type="match status" value="1"/>
</dbReference>
<comment type="caution">
    <text evidence="2">The sequence shown here is derived from an EMBL/GenBank/DDBJ whole genome shotgun (WGS) entry which is preliminary data.</text>
</comment>
<dbReference type="EMBL" id="QQRQ01000002">
    <property type="protein sequence ID" value="RFT07508.1"/>
    <property type="molecule type" value="Genomic_DNA"/>
</dbReference>
<dbReference type="CDD" id="cd10917">
    <property type="entry name" value="CE4_NodB_like_6s_7s"/>
    <property type="match status" value="1"/>
</dbReference>
<evidence type="ECO:0000313" key="3">
    <source>
        <dbReference type="Proteomes" id="UP000260649"/>
    </source>
</evidence>
<dbReference type="OrthoDB" id="258610at2"/>
<dbReference type="InterPro" id="IPR011330">
    <property type="entry name" value="Glyco_hydro/deAcase_b/a-brl"/>
</dbReference>
<sequence length="426" mass="48211">MSLIVKVGKAGKRVVKKFLPEEKHHVSYTRRIERVKTRERVVAMTFDDGPMDLPSSPDKFDGKALTDILLDTLGEYGAQGTFDVVGDTSENYPDTAGKSGQADWGGVRYDHYPDINQDERGGAVHNQRLLRRMLDEGHQVTNHGYRHVLFGKKPFVYGKRDHFHGLDQVVSDLTRLHTLLKETYGYEMTMARPPHYVDKIEGGFTSYDAYDQMGYLYLAAAFDGAGWLPLHHGSAQESLRAEVEAMVDPMRKVLEADPDGLAGQIIFQKDGYNMCRRTPVAFGLKKQLELLKKYGYQVVTVQRLMEYSPFADVGREDPGFEKLVRLQKTRGIVYSDNRLRLDAPMTWGELAMLLAPRGEAIDRRIQKIRETGTAQHANWGAMDWCAEQGILKYAMDPDGAVSSLPSAYFAPAKGFTRRQVYEAFRE</sequence>
<dbReference type="Proteomes" id="UP000260649">
    <property type="component" value="Unassembled WGS sequence"/>
</dbReference>
<dbReference type="GeneID" id="97994585"/>
<feature type="domain" description="NodB homology" evidence="1">
    <location>
        <begin position="40"/>
        <end position="299"/>
    </location>
</feature>
<dbReference type="GO" id="GO:0016810">
    <property type="term" value="F:hydrolase activity, acting on carbon-nitrogen (but not peptide) bonds"/>
    <property type="evidence" value="ECO:0007669"/>
    <property type="project" value="InterPro"/>
</dbReference>
<organism evidence="2 3">
    <name type="scientific">Evtepia gabavorous</name>
    <dbReference type="NCBI Taxonomy" id="2211183"/>
    <lineage>
        <taxon>Bacteria</taxon>
        <taxon>Bacillati</taxon>
        <taxon>Bacillota</taxon>
        <taxon>Clostridia</taxon>
        <taxon>Eubacteriales</taxon>
        <taxon>Evtepia</taxon>
    </lineage>
</organism>
<gene>
    <name evidence="2" type="ORF">DV520_02375</name>
</gene>
<dbReference type="RefSeq" id="WP_117141655.1">
    <property type="nucleotide sequence ID" value="NZ_CAKXKJ010000009.1"/>
</dbReference>
<proteinExistence type="predicted"/>
<dbReference type="PANTHER" id="PTHR10587">
    <property type="entry name" value="GLYCOSYL TRANSFERASE-RELATED"/>
    <property type="match status" value="1"/>
</dbReference>
<protein>
    <submittedName>
        <fullName evidence="2">Polysaccharide deacetylase family protein</fullName>
    </submittedName>
</protein>
<dbReference type="InterPro" id="IPR002509">
    <property type="entry name" value="NODB_dom"/>
</dbReference>
<name>A0A3E2B652_9FIRM</name>
<dbReference type="Pfam" id="PF01522">
    <property type="entry name" value="Polysacc_deac_1"/>
    <property type="match status" value="1"/>
</dbReference>
<keyword evidence="3" id="KW-1185">Reference proteome</keyword>